<evidence type="ECO:0000256" key="1">
    <source>
        <dbReference type="SAM" id="Phobius"/>
    </source>
</evidence>
<organism evidence="2 3">
    <name type="scientific">Sphingobium nicotianae</name>
    <dbReference type="NCBI Taxonomy" id="2782607"/>
    <lineage>
        <taxon>Bacteria</taxon>
        <taxon>Pseudomonadati</taxon>
        <taxon>Pseudomonadota</taxon>
        <taxon>Alphaproteobacteria</taxon>
        <taxon>Sphingomonadales</taxon>
        <taxon>Sphingomonadaceae</taxon>
        <taxon>Sphingobium</taxon>
    </lineage>
</organism>
<comment type="caution">
    <text evidence="2">The sequence shown here is derived from an EMBL/GenBank/DDBJ whole genome shotgun (WGS) entry which is preliminary data.</text>
</comment>
<keyword evidence="1" id="KW-0812">Transmembrane</keyword>
<keyword evidence="3" id="KW-1185">Reference proteome</keyword>
<dbReference type="AlphaFoldDB" id="A0A9X1DF79"/>
<reference evidence="2" key="1">
    <citation type="submission" date="2021-05" db="EMBL/GenBank/DDBJ databases">
        <title>Genome of Sphingobium sp. strain.</title>
        <authorList>
            <person name="Fan R."/>
        </authorList>
    </citation>
    <scope>NUCLEOTIDE SEQUENCE</scope>
    <source>
        <strain evidence="2">H33</strain>
    </source>
</reference>
<keyword evidence="1" id="KW-0472">Membrane</keyword>
<dbReference type="EMBL" id="JAHGAW010000013">
    <property type="protein sequence ID" value="MBT2188870.1"/>
    <property type="molecule type" value="Genomic_DNA"/>
</dbReference>
<dbReference type="Proteomes" id="UP001138757">
    <property type="component" value="Unassembled WGS sequence"/>
</dbReference>
<sequence>MTDLNILHYGAGALIITSWIGIIAFVGLKGWNGWLALKRAELELVAGHRGASAAAGEGAGTVSAATRIDVADLKERIRKLEAIAAGIDV</sequence>
<gene>
    <name evidence="2" type="ORF">KK488_18140</name>
</gene>
<proteinExistence type="predicted"/>
<accession>A0A9X1DF79</accession>
<name>A0A9X1DF79_9SPHN</name>
<evidence type="ECO:0000313" key="3">
    <source>
        <dbReference type="Proteomes" id="UP001138757"/>
    </source>
</evidence>
<dbReference type="RefSeq" id="WP_214625125.1">
    <property type="nucleotide sequence ID" value="NZ_JAHGAW010000013.1"/>
</dbReference>
<protein>
    <submittedName>
        <fullName evidence="2">Uncharacterized protein</fullName>
    </submittedName>
</protein>
<feature type="transmembrane region" description="Helical" evidence="1">
    <location>
        <begin position="6"/>
        <end position="28"/>
    </location>
</feature>
<evidence type="ECO:0000313" key="2">
    <source>
        <dbReference type="EMBL" id="MBT2188870.1"/>
    </source>
</evidence>
<keyword evidence="1" id="KW-1133">Transmembrane helix</keyword>